<organism evidence="6 7">
    <name type="scientific">Acinetobacter ursingii</name>
    <dbReference type="NCBI Taxonomy" id="108980"/>
    <lineage>
        <taxon>Bacteria</taxon>
        <taxon>Pseudomonadati</taxon>
        <taxon>Pseudomonadota</taxon>
        <taxon>Gammaproteobacteria</taxon>
        <taxon>Moraxellales</taxon>
        <taxon>Moraxellaceae</taxon>
        <taxon>Acinetobacter</taxon>
    </lineage>
</organism>
<feature type="domain" description="Fido" evidence="5">
    <location>
        <begin position="99"/>
        <end position="241"/>
    </location>
</feature>
<dbReference type="PANTHER" id="PTHR13504:SF38">
    <property type="entry name" value="FIDO DOMAIN-CONTAINING PROTEIN"/>
    <property type="match status" value="1"/>
</dbReference>
<evidence type="ECO:0000259" key="5">
    <source>
        <dbReference type="PROSITE" id="PS51459"/>
    </source>
</evidence>
<dbReference type="Proteomes" id="UP001164081">
    <property type="component" value="Chromosome"/>
</dbReference>
<evidence type="ECO:0000256" key="1">
    <source>
        <dbReference type="PIRSR" id="PIRSR640198-1"/>
    </source>
</evidence>
<evidence type="ECO:0000256" key="4">
    <source>
        <dbReference type="SAM" id="MobiDB-lite"/>
    </source>
</evidence>
<dbReference type="PANTHER" id="PTHR13504">
    <property type="entry name" value="FIDO DOMAIN-CONTAINING PROTEIN DDB_G0283145"/>
    <property type="match status" value="1"/>
</dbReference>
<evidence type="ECO:0000313" key="6">
    <source>
        <dbReference type="EMBL" id="UYF76038.1"/>
    </source>
</evidence>
<evidence type="ECO:0000313" key="7">
    <source>
        <dbReference type="Proteomes" id="UP001164081"/>
    </source>
</evidence>
<feature type="binding site" evidence="2">
    <location>
        <begin position="129"/>
        <end position="137"/>
    </location>
    <ligand>
        <name>ATP</name>
        <dbReference type="ChEBI" id="CHEBI:30616"/>
    </ligand>
</feature>
<keyword evidence="2" id="KW-0067">ATP-binding</keyword>
<accession>A0AA46P7G2</accession>
<dbReference type="InterPro" id="IPR003812">
    <property type="entry name" value="Fido"/>
</dbReference>
<dbReference type="InterPro" id="IPR040198">
    <property type="entry name" value="Fido_containing"/>
</dbReference>
<name>A0AA46P7G2_9GAMM</name>
<sequence>MRYQPPYTITSKIIHLIAQISENVGRLTVLEEIQDSLKLRKANRIRTIQGSLAIEGNTLSTEQITAIINGKTVIAPPKEVQEVRNAIKAYEAFQQWLPSQESDLLQAHQILMTGLIDEVGQYRHGGVGVMSGDRVMHMAPPANQINLLMADLLDWLNDSDIHPLIQSSVFHYEFEFIHPFADGNGRMGRLWQTLILSRWNAIFANIPVESLIYQNQKAYYEALQMSTDRTDSAPFIEFILQMILDAILSSTDTAQDSDHVTAQAGVQVSDQVQRLVSAMKQEDYTLAELMQLVGLTHRATFQKNYLNPAIEVGLIKRTNPDKPKSPKQKYRKVQIQL</sequence>
<evidence type="ECO:0000256" key="2">
    <source>
        <dbReference type="PIRSR" id="PIRSR640198-2"/>
    </source>
</evidence>
<dbReference type="AlphaFoldDB" id="A0AA46P7G2"/>
<feature type="site" description="Important for autoinhibition of adenylyltransferase activity" evidence="3">
    <location>
        <position position="55"/>
    </location>
</feature>
<dbReference type="GO" id="GO:0005524">
    <property type="term" value="F:ATP binding"/>
    <property type="evidence" value="ECO:0007669"/>
    <property type="project" value="UniProtKB-KW"/>
</dbReference>
<feature type="binding site" evidence="2">
    <location>
        <begin position="219"/>
        <end position="220"/>
    </location>
    <ligand>
        <name>ATP</name>
        <dbReference type="ChEBI" id="CHEBI:30616"/>
    </ligand>
</feature>
<gene>
    <name evidence="6" type="ORF">LSO58_03770</name>
</gene>
<dbReference type="SUPFAM" id="SSF140931">
    <property type="entry name" value="Fic-like"/>
    <property type="match status" value="1"/>
</dbReference>
<evidence type="ECO:0000256" key="3">
    <source>
        <dbReference type="PIRSR" id="PIRSR640198-3"/>
    </source>
</evidence>
<feature type="binding site" evidence="2">
    <location>
        <begin position="182"/>
        <end position="189"/>
    </location>
    <ligand>
        <name>ATP</name>
        <dbReference type="ChEBI" id="CHEBI:30616"/>
    </ligand>
</feature>
<dbReference type="InterPro" id="IPR049514">
    <property type="entry name" value="Fic-like_C"/>
</dbReference>
<keyword evidence="2" id="KW-0547">Nucleotide-binding</keyword>
<feature type="region of interest" description="Disordered" evidence="4">
    <location>
        <begin position="317"/>
        <end position="337"/>
    </location>
</feature>
<protein>
    <submittedName>
        <fullName evidence="6">Fic family protein</fullName>
    </submittedName>
</protein>
<dbReference type="Pfam" id="PF02661">
    <property type="entry name" value="Fic"/>
    <property type="match status" value="1"/>
</dbReference>
<dbReference type="RefSeq" id="WP_106479413.1">
    <property type="nucleotide sequence ID" value="NZ_CP089044.1"/>
</dbReference>
<dbReference type="Gene3D" id="1.10.3290.10">
    <property type="entry name" value="Fido-like domain"/>
    <property type="match status" value="1"/>
</dbReference>
<feature type="active site" evidence="1">
    <location>
        <position position="178"/>
    </location>
</feature>
<reference evidence="6" key="1">
    <citation type="journal article" date="2022" name="J Glob Antimicrob Resist">
        <title>Comparative analysis of IMP-4- and OXA-58-containing plasmids of three carbapenemase-producing Acinetobacter ursingii strains in the Netherlands.</title>
        <authorList>
            <person name="Hendrickx A.P.A."/>
            <person name="Schade R.P."/>
            <person name="Landman F."/>
            <person name="Bosch T."/>
            <person name="Schouls L.M."/>
            <person name="van Dijk K."/>
        </authorList>
    </citation>
    <scope>NUCLEOTIDE SEQUENCE</scope>
    <source>
        <strain evidence="6">RIVM_C010761</strain>
    </source>
</reference>
<feature type="compositionally biased region" description="Basic residues" evidence="4">
    <location>
        <begin position="325"/>
        <end position="337"/>
    </location>
</feature>
<dbReference type="Pfam" id="PF21247">
    <property type="entry name" value="Fic-like_C"/>
    <property type="match status" value="1"/>
</dbReference>
<dbReference type="EMBL" id="CP089044">
    <property type="protein sequence ID" value="UYF76038.1"/>
    <property type="molecule type" value="Genomic_DNA"/>
</dbReference>
<proteinExistence type="predicted"/>
<dbReference type="PROSITE" id="PS51459">
    <property type="entry name" value="FIDO"/>
    <property type="match status" value="1"/>
</dbReference>
<dbReference type="InterPro" id="IPR036597">
    <property type="entry name" value="Fido-like_dom_sf"/>
</dbReference>